<sequence>MTLAVPTPEVLIDPELHATGDPHALWRWMRDHRPVYWHNPGALPGFWSLTRYEDVRAVCRDPGTFSSEQGIVLRPESHGKDPGGGRTLALTDPPRHRQLRAVVADWFTTRSVRSLEGSMRGVVRSVIARAVEEGGCDFVTDVAARLPLYVICHLMGVPEEDREKLFQLASVAFGTADPVAQSAAHQEIMQHFVELMYQRMEEPADDLVSALVNSPVDGELLPEDDILLNCDNLLVGGTENVRLATSGGMLALLERPEEWQRLAADPGLLPTAVEEILRWTSSANVVMRVATAPTVIEGQRIEAGDRLMLWIPSANRDERVFTDPDRFDCARRPNRHLALGAGEHFCLGSLLARTEMRVLFRELLDMAVRVEQTGPAVPVRSIVVNGLESLPVRIVPR</sequence>
<dbReference type="InterPro" id="IPR002397">
    <property type="entry name" value="Cyt_P450_B"/>
</dbReference>
<gene>
    <name evidence="2" type="ORF">GCM10010104_45880</name>
</gene>
<dbReference type="Proteomes" id="UP001501474">
    <property type="component" value="Unassembled WGS sequence"/>
</dbReference>
<reference evidence="3" key="1">
    <citation type="journal article" date="2019" name="Int. J. Syst. Evol. Microbiol.">
        <title>The Global Catalogue of Microorganisms (GCM) 10K type strain sequencing project: providing services to taxonomists for standard genome sequencing and annotation.</title>
        <authorList>
            <consortium name="The Broad Institute Genomics Platform"/>
            <consortium name="The Broad Institute Genome Sequencing Center for Infectious Disease"/>
            <person name="Wu L."/>
            <person name="Ma J."/>
        </authorList>
    </citation>
    <scope>NUCLEOTIDE SEQUENCE [LARGE SCALE GENOMIC DNA]</scope>
    <source>
        <strain evidence="3">JCM 3053</strain>
    </source>
</reference>
<accession>A0ABN3DYH8</accession>
<evidence type="ECO:0000313" key="3">
    <source>
        <dbReference type="Proteomes" id="UP001501474"/>
    </source>
</evidence>
<comment type="caution">
    <text evidence="2">The sequence shown here is derived from an EMBL/GenBank/DDBJ whole genome shotgun (WGS) entry which is preliminary data.</text>
</comment>
<name>A0ABN3DYH8_9ACTN</name>
<evidence type="ECO:0000256" key="1">
    <source>
        <dbReference type="ARBA" id="ARBA00010617"/>
    </source>
</evidence>
<dbReference type="Gene3D" id="1.10.630.10">
    <property type="entry name" value="Cytochrome P450"/>
    <property type="match status" value="1"/>
</dbReference>
<comment type="similarity">
    <text evidence="1">Belongs to the cytochrome P450 family.</text>
</comment>
<evidence type="ECO:0000313" key="2">
    <source>
        <dbReference type="EMBL" id="GAA2244509.1"/>
    </source>
</evidence>
<dbReference type="RefSeq" id="WP_234847076.1">
    <property type="nucleotide sequence ID" value="NZ_BAAART010000097.1"/>
</dbReference>
<organism evidence="2 3">
    <name type="scientific">Streptomyces indiaensis</name>
    <dbReference type="NCBI Taxonomy" id="284033"/>
    <lineage>
        <taxon>Bacteria</taxon>
        <taxon>Bacillati</taxon>
        <taxon>Actinomycetota</taxon>
        <taxon>Actinomycetes</taxon>
        <taxon>Kitasatosporales</taxon>
        <taxon>Streptomycetaceae</taxon>
        <taxon>Streptomyces</taxon>
    </lineage>
</organism>
<proteinExistence type="inferred from homology"/>
<dbReference type="SUPFAM" id="SSF48264">
    <property type="entry name" value="Cytochrome P450"/>
    <property type="match status" value="1"/>
</dbReference>
<dbReference type="PANTHER" id="PTHR46696:SF4">
    <property type="entry name" value="BIOTIN BIOSYNTHESIS CYTOCHROME P450"/>
    <property type="match status" value="1"/>
</dbReference>
<protein>
    <submittedName>
        <fullName evidence="2">Cytochrome P450</fullName>
    </submittedName>
</protein>
<dbReference type="PRINTS" id="PR00359">
    <property type="entry name" value="BP450"/>
</dbReference>
<dbReference type="Pfam" id="PF00067">
    <property type="entry name" value="p450"/>
    <property type="match status" value="1"/>
</dbReference>
<keyword evidence="3" id="KW-1185">Reference proteome</keyword>
<dbReference type="CDD" id="cd11033">
    <property type="entry name" value="CYP142-like"/>
    <property type="match status" value="1"/>
</dbReference>
<dbReference type="InterPro" id="IPR036396">
    <property type="entry name" value="Cyt_P450_sf"/>
</dbReference>
<dbReference type="EMBL" id="BAAART010000097">
    <property type="protein sequence ID" value="GAA2244509.1"/>
    <property type="molecule type" value="Genomic_DNA"/>
</dbReference>
<dbReference type="InterPro" id="IPR001128">
    <property type="entry name" value="Cyt_P450"/>
</dbReference>
<dbReference type="PANTHER" id="PTHR46696">
    <property type="entry name" value="P450, PUTATIVE (EUROFUNG)-RELATED"/>
    <property type="match status" value="1"/>
</dbReference>